<gene>
    <name evidence="2" type="ORF">R6Y95_09630</name>
</gene>
<evidence type="ECO:0000313" key="2">
    <source>
        <dbReference type="EMBL" id="WOX55717.1"/>
    </source>
</evidence>
<evidence type="ECO:0000256" key="1">
    <source>
        <dbReference type="SAM" id="MobiDB-lite"/>
    </source>
</evidence>
<proteinExistence type="predicted"/>
<feature type="region of interest" description="Disordered" evidence="1">
    <location>
        <begin position="27"/>
        <end position="51"/>
    </location>
</feature>
<keyword evidence="3" id="KW-1185">Reference proteome</keyword>
<reference evidence="2 3" key="1">
    <citation type="submission" date="2023-10" db="EMBL/GenBank/DDBJ databases">
        <title>The complete genome sequence of Methanoculleus palmolei DSM 4273.</title>
        <authorList>
            <person name="Lai S.-J."/>
            <person name="You Y.-T."/>
            <person name="Chen S.-C."/>
        </authorList>
    </citation>
    <scope>NUCLEOTIDE SEQUENCE [LARGE SCALE GENOMIC DNA]</scope>
    <source>
        <strain evidence="2 3">DSM 4273</strain>
    </source>
</reference>
<protein>
    <recommendedName>
        <fullName evidence="4">Roadblock/LAMTOR2 domain-containing protein</fullName>
    </recommendedName>
</protein>
<evidence type="ECO:0008006" key="4">
    <source>
        <dbReference type="Google" id="ProtNLM"/>
    </source>
</evidence>
<organism evidence="2 3">
    <name type="scientific">Methanoculleus palmolei</name>
    <dbReference type="NCBI Taxonomy" id="72612"/>
    <lineage>
        <taxon>Archaea</taxon>
        <taxon>Methanobacteriati</taxon>
        <taxon>Methanobacteriota</taxon>
        <taxon>Stenosarchaea group</taxon>
        <taxon>Methanomicrobia</taxon>
        <taxon>Methanomicrobiales</taxon>
        <taxon>Methanomicrobiaceae</taxon>
        <taxon>Methanoculleus</taxon>
    </lineage>
</organism>
<dbReference type="AlphaFoldDB" id="A0ABD8A8B2"/>
<dbReference type="Proteomes" id="UP001626603">
    <property type="component" value="Chromosome"/>
</dbReference>
<name>A0ABD8A8B2_9EURY</name>
<accession>A0ABD8A8B2</accession>
<dbReference type="EMBL" id="CP137641">
    <property type="protein sequence ID" value="WOX55717.1"/>
    <property type="molecule type" value="Genomic_DNA"/>
</dbReference>
<sequence length="153" mass="16110">MVIAGFAGVLYLLSTIARALTGKQQEAVSNAPGTKPAPVKPAISPGTIDPGHMRSLEENLGAIREKYSLASFTLATADGLLISSTGPGGEDEAARYSHLYAQGNLRDETGVELLGIPYRGETVIGIARPSEHLSAELMNALGQDTQNALQHWV</sequence>
<evidence type="ECO:0000313" key="3">
    <source>
        <dbReference type="Proteomes" id="UP001626603"/>
    </source>
</evidence>